<proteinExistence type="inferred from homology"/>
<feature type="binding site" evidence="6">
    <location>
        <position position="172"/>
    </location>
    <ligand>
        <name>S-adenosyl-L-methionine</name>
        <dbReference type="ChEBI" id="CHEBI:59789"/>
    </ligand>
</feature>
<dbReference type="RefSeq" id="WP_089182860.1">
    <property type="nucleotide sequence ID" value="NZ_CP043427.1"/>
</dbReference>
<dbReference type="HAMAP" id="MF_00735">
    <property type="entry name" value="Methyltr_PrmA"/>
    <property type="match status" value="1"/>
</dbReference>
<dbReference type="InterPro" id="IPR004498">
    <property type="entry name" value="Ribosomal_PrmA_MeTrfase"/>
</dbReference>
<dbReference type="AlphaFoldDB" id="A0A381DIJ1"/>
<dbReference type="GeneID" id="93091091"/>
<dbReference type="PANTHER" id="PTHR43648">
    <property type="entry name" value="ELECTRON TRANSFER FLAVOPROTEIN BETA SUBUNIT LYSINE METHYLTRANSFERASE"/>
    <property type="match status" value="1"/>
</dbReference>
<dbReference type="Proteomes" id="UP000254920">
    <property type="component" value="Unassembled WGS sequence"/>
</dbReference>
<name>A0A381DIJ1_9BACT</name>
<keyword evidence="3 6" id="KW-0489">Methyltransferase</keyword>
<evidence type="ECO:0000256" key="1">
    <source>
        <dbReference type="ARBA" id="ARBA00009741"/>
    </source>
</evidence>
<keyword evidence="2 6" id="KW-0963">Cytoplasm</keyword>
<feature type="binding site" evidence="6">
    <location>
        <position position="130"/>
    </location>
    <ligand>
        <name>S-adenosyl-L-methionine</name>
        <dbReference type="ChEBI" id="CHEBI:59789"/>
    </ligand>
</feature>
<sequence length="274" mass="31230">MKDHFFELSIKSSLYFELFSDFIFSLGITCIEQKDDCLIIRSEENLDDVLWGIKEYAKRLEEIYNKKIVIESKLEKKENIDWIKKYQDSVQPIQIGDFYIRPSWEKPKNSLLDIIIDPALAFGSGHHESTATCIQLIQKYTKDTKTALDVGCGSGILSIIMSKLGLSVDGCDTDEQAIQSTLSNARKNGVSLNNLWCGSISNLEKKYDFVVANIIADVIFVLKNDLKKAINKDGYLLLSGILNKYDGRIKDSFSDLTLLEHEKLNEWSSFIFKK</sequence>
<dbReference type="EC" id="2.1.1.-" evidence="6"/>
<dbReference type="CDD" id="cd02440">
    <property type="entry name" value="AdoMet_MTases"/>
    <property type="match status" value="1"/>
</dbReference>
<dbReference type="GO" id="GO:0016279">
    <property type="term" value="F:protein-lysine N-methyltransferase activity"/>
    <property type="evidence" value="ECO:0007669"/>
    <property type="project" value="RHEA"/>
</dbReference>
<dbReference type="InterPro" id="IPR050078">
    <property type="entry name" value="Ribosomal_L11_MeTrfase_PrmA"/>
</dbReference>
<dbReference type="Pfam" id="PF06325">
    <property type="entry name" value="PrmA"/>
    <property type="match status" value="1"/>
</dbReference>
<organism evidence="7 8">
    <name type="scientific">Campylobacter sputorum subsp. sputorum</name>
    <dbReference type="NCBI Taxonomy" id="32024"/>
    <lineage>
        <taxon>Bacteria</taxon>
        <taxon>Pseudomonadati</taxon>
        <taxon>Campylobacterota</taxon>
        <taxon>Epsilonproteobacteria</taxon>
        <taxon>Campylobacterales</taxon>
        <taxon>Campylobacteraceae</taxon>
        <taxon>Campylobacter</taxon>
    </lineage>
</organism>
<dbReference type="NCBIfam" id="NF001786">
    <property type="entry name" value="PRK00517.2-4"/>
    <property type="match status" value="1"/>
</dbReference>
<feature type="binding site" evidence="6">
    <location>
        <position position="151"/>
    </location>
    <ligand>
        <name>S-adenosyl-L-methionine</name>
        <dbReference type="ChEBI" id="CHEBI:59789"/>
    </ligand>
</feature>
<evidence type="ECO:0000313" key="8">
    <source>
        <dbReference type="Proteomes" id="UP000254920"/>
    </source>
</evidence>
<gene>
    <name evidence="6 7" type="primary">prmA</name>
    <name evidence="7" type="ORF">NCTC12475_00652</name>
</gene>
<evidence type="ECO:0000256" key="6">
    <source>
        <dbReference type="HAMAP-Rule" id="MF_00735"/>
    </source>
</evidence>
<dbReference type="GO" id="GO:0032259">
    <property type="term" value="P:methylation"/>
    <property type="evidence" value="ECO:0007669"/>
    <property type="project" value="UniProtKB-KW"/>
</dbReference>
<dbReference type="InterPro" id="IPR029063">
    <property type="entry name" value="SAM-dependent_MTases_sf"/>
</dbReference>
<protein>
    <recommendedName>
        <fullName evidence="6">Ribosomal protein L11 methyltransferase</fullName>
        <shortName evidence="6">L11 Mtase</shortName>
        <ecNumber evidence="6">2.1.1.-</ecNumber>
    </recommendedName>
</protein>
<keyword evidence="7" id="KW-0689">Ribosomal protein</keyword>
<evidence type="ECO:0000256" key="2">
    <source>
        <dbReference type="ARBA" id="ARBA00022490"/>
    </source>
</evidence>
<dbReference type="GO" id="GO:0005737">
    <property type="term" value="C:cytoplasm"/>
    <property type="evidence" value="ECO:0007669"/>
    <property type="project" value="UniProtKB-SubCell"/>
</dbReference>
<evidence type="ECO:0000256" key="3">
    <source>
        <dbReference type="ARBA" id="ARBA00022603"/>
    </source>
</evidence>
<dbReference type="EMBL" id="UFVD01000001">
    <property type="protein sequence ID" value="SUX10455.1"/>
    <property type="molecule type" value="Genomic_DNA"/>
</dbReference>
<evidence type="ECO:0000256" key="5">
    <source>
        <dbReference type="ARBA" id="ARBA00022691"/>
    </source>
</evidence>
<keyword evidence="5 6" id="KW-0949">S-adenosyl-L-methionine</keyword>
<dbReference type="PIRSF" id="PIRSF000401">
    <property type="entry name" value="RPL11_MTase"/>
    <property type="match status" value="1"/>
</dbReference>
<dbReference type="NCBIfam" id="TIGR00406">
    <property type="entry name" value="prmA"/>
    <property type="match status" value="1"/>
</dbReference>
<comment type="subcellular location">
    <subcellularLocation>
        <location evidence="6">Cytoplasm</location>
    </subcellularLocation>
</comment>
<dbReference type="OrthoDB" id="9785995at2"/>
<evidence type="ECO:0000256" key="4">
    <source>
        <dbReference type="ARBA" id="ARBA00022679"/>
    </source>
</evidence>
<accession>A0A381DIJ1</accession>
<dbReference type="SUPFAM" id="SSF53335">
    <property type="entry name" value="S-adenosyl-L-methionine-dependent methyltransferases"/>
    <property type="match status" value="1"/>
</dbReference>
<dbReference type="GO" id="GO:0005840">
    <property type="term" value="C:ribosome"/>
    <property type="evidence" value="ECO:0007669"/>
    <property type="project" value="UniProtKB-KW"/>
</dbReference>
<keyword evidence="7" id="KW-0687">Ribonucleoprotein</keyword>
<dbReference type="STRING" id="32024.GCA_000788295_01005"/>
<dbReference type="Gene3D" id="3.40.50.150">
    <property type="entry name" value="Vaccinia Virus protein VP39"/>
    <property type="match status" value="1"/>
</dbReference>
<dbReference type="PANTHER" id="PTHR43648:SF1">
    <property type="entry name" value="ELECTRON TRANSFER FLAVOPROTEIN BETA SUBUNIT LYSINE METHYLTRANSFERASE"/>
    <property type="match status" value="1"/>
</dbReference>
<keyword evidence="8" id="KW-1185">Reference proteome</keyword>
<evidence type="ECO:0000313" key="7">
    <source>
        <dbReference type="EMBL" id="SUX10455.1"/>
    </source>
</evidence>
<feature type="binding site" evidence="6">
    <location>
        <position position="213"/>
    </location>
    <ligand>
        <name>S-adenosyl-L-methionine</name>
        <dbReference type="ChEBI" id="CHEBI:59789"/>
    </ligand>
</feature>
<comment type="similarity">
    <text evidence="1 6">Belongs to the methyltransferase superfamily. PrmA family.</text>
</comment>
<comment type="catalytic activity">
    <reaction evidence="6">
        <text>L-lysyl-[protein] + 3 S-adenosyl-L-methionine = N(6),N(6),N(6)-trimethyl-L-lysyl-[protein] + 3 S-adenosyl-L-homocysteine + 3 H(+)</text>
        <dbReference type="Rhea" id="RHEA:54192"/>
        <dbReference type="Rhea" id="RHEA-COMP:9752"/>
        <dbReference type="Rhea" id="RHEA-COMP:13826"/>
        <dbReference type="ChEBI" id="CHEBI:15378"/>
        <dbReference type="ChEBI" id="CHEBI:29969"/>
        <dbReference type="ChEBI" id="CHEBI:57856"/>
        <dbReference type="ChEBI" id="CHEBI:59789"/>
        <dbReference type="ChEBI" id="CHEBI:61961"/>
    </reaction>
</comment>
<comment type="function">
    <text evidence="6">Methylates ribosomal protein L11.</text>
</comment>
<reference evidence="7 8" key="1">
    <citation type="submission" date="2018-06" db="EMBL/GenBank/DDBJ databases">
        <authorList>
            <consortium name="Pathogen Informatics"/>
            <person name="Doyle S."/>
        </authorList>
    </citation>
    <scope>NUCLEOTIDE SEQUENCE [LARGE SCALE GENOMIC DNA]</scope>
    <source>
        <strain evidence="7 8">NCTC12475</strain>
    </source>
</reference>
<keyword evidence="4 6" id="KW-0808">Transferase</keyword>